<reference evidence="2" key="3">
    <citation type="journal article" date="2017" name="Nature">
        <title>Genome sequence of the progenitor of the wheat D genome Aegilops tauschii.</title>
        <authorList>
            <person name="Luo M.C."/>
            <person name="Gu Y.Q."/>
            <person name="Puiu D."/>
            <person name="Wang H."/>
            <person name="Twardziok S.O."/>
            <person name="Deal K.R."/>
            <person name="Huo N."/>
            <person name="Zhu T."/>
            <person name="Wang L."/>
            <person name="Wang Y."/>
            <person name="McGuire P.E."/>
            <person name="Liu S."/>
            <person name="Long H."/>
            <person name="Ramasamy R.K."/>
            <person name="Rodriguez J.C."/>
            <person name="Van S.L."/>
            <person name="Yuan L."/>
            <person name="Wang Z."/>
            <person name="Xia Z."/>
            <person name="Xiao L."/>
            <person name="Anderson O.D."/>
            <person name="Ouyang S."/>
            <person name="Liang Y."/>
            <person name="Zimin A.V."/>
            <person name="Pertea G."/>
            <person name="Qi P."/>
            <person name="Bennetzen J.L."/>
            <person name="Dai X."/>
            <person name="Dawson M.W."/>
            <person name="Muller H.G."/>
            <person name="Kugler K."/>
            <person name="Rivarola-Duarte L."/>
            <person name="Spannagl M."/>
            <person name="Mayer K.F.X."/>
            <person name="Lu F.H."/>
            <person name="Bevan M.W."/>
            <person name="Leroy P."/>
            <person name="Li P."/>
            <person name="You F.M."/>
            <person name="Sun Q."/>
            <person name="Liu Z."/>
            <person name="Lyons E."/>
            <person name="Wicker T."/>
            <person name="Salzberg S.L."/>
            <person name="Devos K.M."/>
            <person name="Dvorak J."/>
        </authorList>
    </citation>
    <scope>NUCLEOTIDE SEQUENCE [LARGE SCALE GENOMIC DNA]</scope>
    <source>
        <strain evidence="2">cv. AL8/78</strain>
    </source>
</reference>
<name>A0A453DCZ9_AEGTS</name>
<feature type="compositionally biased region" description="Basic and acidic residues" evidence="1">
    <location>
        <begin position="1"/>
        <end position="16"/>
    </location>
</feature>
<sequence>LEPIHSRADSLNKSKMEPSAQPLQQYEWIT</sequence>
<evidence type="ECO:0000256" key="1">
    <source>
        <dbReference type="SAM" id="MobiDB-lite"/>
    </source>
</evidence>
<reference evidence="3" key="2">
    <citation type="journal article" date="2017" name="Nat. Plants">
        <title>The Aegilops tauschii genome reveals multiple impacts of transposons.</title>
        <authorList>
            <person name="Zhao G."/>
            <person name="Zou C."/>
            <person name="Li K."/>
            <person name="Wang K."/>
            <person name="Li T."/>
            <person name="Gao L."/>
            <person name="Zhang X."/>
            <person name="Wang H."/>
            <person name="Yang Z."/>
            <person name="Liu X."/>
            <person name="Jiang W."/>
            <person name="Mao L."/>
            <person name="Kong X."/>
            <person name="Jiao Y."/>
            <person name="Jia J."/>
        </authorList>
    </citation>
    <scope>NUCLEOTIDE SEQUENCE [LARGE SCALE GENOMIC DNA]</scope>
    <source>
        <strain evidence="3">cv. AL8/78</strain>
    </source>
</reference>
<evidence type="ECO:0000313" key="2">
    <source>
        <dbReference type="EnsemblPlants" id="AET2Gv21190100.25"/>
    </source>
</evidence>
<accession>A0A453DCZ9</accession>
<feature type="region of interest" description="Disordered" evidence="1">
    <location>
        <begin position="1"/>
        <end position="30"/>
    </location>
</feature>
<protein>
    <submittedName>
        <fullName evidence="2">Uncharacterized protein</fullName>
    </submittedName>
</protein>
<evidence type="ECO:0000313" key="3">
    <source>
        <dbReference type="Proteomes" id="UP000015105"/>
    </source>
</evidence>
<dbReference type="Gramene" id="AET2Gv21190100.25">
    <property type="protein sequence ID" value="AET2Gv21190100.25"/>
    <property type="gene ID" value="AET2Gv21190100"/>
</dbReference>
<dbReference type="Proteomes" id="UP000015105">
    <property type="component" value="Chromosome 2D"/>
</dbReference>
<reference evidence="2" key="4">
    <citation type="submission" date="2019-03" db="UniProtKB">
        <authorList>
            <consortium name="EnsemblPlants"/>
        </authorList>
    </citation>
    <scope>IDENTIFICATION</scope>
</reference>
<dbReference type="AlphaFoldDB" id="A0A453DCZ9"/>
<keyword evidence="3" id="KW-1185">Reference proteome</keyword>
<reference evidence="3" key="1">
    <citation type="journal article" date="2014" name="Science">
        <title>Ancient hybridizations among the ancestral genomes of bread wheat.</title>
        <authorList>
            <consortium name="International Wheat Genome Sequencing Consortium,"/>
            <person name="Marcussen T."/>
            <person name="Sandve S.R."/>
            <person name="Heier L."/>
            <person name="Spannagl M."/>
            <person name="Pfeifer M."/>
            <person name="Jakobsen K.S."/>
            <person name="Wulff B.B."/>
            <person name="Steuernagel B."/>
            <person name="Mayer K.F."/>
            <person name="Olsen O.A."/>
        </authorList>
    </citation>
    <scope>NUCLEOTIDE SEQUENCE [LARGE SCALE GENOMIC DNA]</scope>
    <source>
        <strain evidence="3">cv. AL8/78</strain>
    </source>
</reference>
<proteinExistence type="predicted"/>
<organism evidence="2 3">
    <name type="scientific">Aegilops tauschii subsp. strangulata</name>
    <name type="common">Goatgrass</name>
    <dbReference type="NCBI Taxonomy" id="200361"/>
    <lineage>
        <taxon>Eukaryota</taxon>
        <taxon>Viridiplantae</taxon>
        <taxon>Streptophyta</taxon>
        <taxon>Embryophyta</taxon>
        <taxon>Tracheophyta</taxon>
        <taxon>Spermatophyta</taxon>
        <taxon>Magnoliopsida</taxon>
        <taxon>Liliopsida</taxon>
        <taxon>Poales</taxon>
        <taxon>Poaceae</taxon>
        <taxon>BOP clade</taxon>
        <taxon>Pooideae</taxon>
        <taxon>Triticodae</taxon>
        <taxon>Triticeae</taxon>
        <taxon>Triticinae</taxon>
        <taxon>Aegilops</taxon>
    </lineage>
</organism>
<dbReference type="EnsemblPlants" id="AET2Gv21190100.25">
    <property type="protein sequence ID" value="AET2Gv21190100.25"/>
    <property type="gene ID" value="AET2Gv21190100"/>
</dbReference>
<reference evidence="2" key="5">
    <citation type="journal article" date="2021" name="G3 (Bethesda)">
        <title>Aegilops tauschii genome assembly Aet v5.0 features greater sequence contiguity and improved annotation.</title>
        <authorList>
            <person name="Wang L."/>
            <person name="Zhu T."/>
            <person name="Rodriguez J.C."/>
            <person name="Deal K.R."/>
            <person name="Dubcovsky J."/>
            <person name="McGuire P.E."/>
            <person name="Lux T."/>
            <person name="Spannagl M."/>
            <person name="Mayer K.F.X."/>
            <person name="Baldrich P."/>
            <person name="Meyers B.C."/>
            <person name="Huo N."/>
            <person name="Gu Y.Q."/>
            <person name="Zhou H."/>
            <person name="Devos K.M."/>
            <person name="Bennetzen J.L."/>
            <person name="Unver T."/>
            <person name="Budak H."/>
            <person name="Gulick P.J."/>
            <person name="Galiba G."/>
            <person name="Kalapos B."/>
            <person name="Nelson D.R."/>
            <person name="Li P."/>
            <person name="You F.M."/>
            <person name="Luo M.C."/>
            <person name="Dvorak J."/>
        </authorList>
    </citation>
    <scope>NUCLEOTIDE SEQUENCE [LARGE SCALE GENOMIC DNA]</scope>
    <source>
        <strain evidence="2">cv. AL8/78</strain>
    </source>
</reference>